<organism evidence="4 7">
    <name type="scientific">Streptomyces acidiscabies</name>
    <dbReference type="NCBI Taxonomy" id="42234"/>
    <lineage>
        <taxon>Bacteria</taxon>
        <taxon>Bacillati</taxon>
        <taxon>Actinomycetota</taxon>
        <taxon>Actinomycetes</taxon>
        <taxon>Kitasatosporales</taxon>
        <taxon>Streptomycetaceae</taxon>
        <taxon>Streptomyces</taxon>
    </lineage>
</organism>
<dbReference type="Proteomes" id="UP001282288">
    <property type="component" value="Unassembled WGS sequence"/>
</dbReference>
<sequence length="82" mass="8531">MPCAAAYSGLETHAVDHRMPPDHPFPAALDDAITVYRRLLEVRAPHDIVVGGGSAGGNIAAALLVRAYDEGLPMPAAAPRST</sequence>
<keyword evidence="2 4" id="KW-0378">Hydrolase</keyword>
<dbReference type="PANTHER" id="PTHR48081:SF30">
    <property type="entry name" value="ACETYL-HYDROLASE LIPR-RELATED"/>
    <property type="match status" value="1"/>
</dbReference>
<evidence type="ECO:0000256" key="1">
    <source>
        <dbReference type="ARBA" id="ARBA00010515"/>
    </source>
</evidence>
<evidence type="ECO:0000259" key="3">
    <source>
        <dbReference type="Pfam" id="PF07859"/>
    </source>
</evidence>
<name>A0AAP6BKP2_9ACTN</name>
<comment type="caution">
    <text evidence="4">The sequence shown here is derived from an EMBL/GenBank/DDBJ whole genome shotgun (WGS) entry which is preliminary data.</text>
</comment>
<dbReference type="GeneID" id="87013712"/>
<dbReference type="SUPFAM" id="SSF53474">
    <property type="entry name" value="alpha/beta-Hydrolases"/>
    <property type="match status" value="1"/>
</dbReference>
<evidence type="ECO:0000313" key="6">
    <source>
        <dbReference type="Proteomes" id="UP001272987"/>
    </source>
</evidence>
<dbReference type="RefSeq" id="WP_010356735.1">
    <property type="nucleotide sequence ID" value="NZ_BCML01000118.1"/>
</dbReference>
<dbReference type="Pfam" id="PF07859">
    <property type="entry name" value="Abhydrolase_3"/>
    <property type="match status" value="1"/>
</dbReference>
<evidence type="ECO:0000313" key="5">
    <source>
        <dbReference type="EMBL" id="MDX3025472.1"/>
    </source>
</evidence>
<dbReference type="InterPro" id="IPR013094">
    <property type="entry name" value="AB_hydrolase_3"/>
</dbReference>
<comment type="similarity">
    <text evidence="1">Belongs to the 'GDXG' lipolytic enzyme family.</text>
</comment>
<dbReference type="InterPro" id="IPR029058">
    <property type="entry name" value="AB_hydrolase_fold"/>
</dbReference>
<keyword evidence="6" id="KW-1185">Reference proteome</keyword>
<dbReference type="Gene3D" id="3.40.50.1820">
    <property type="entry name" value="alpha/beta hydrolase"/>
    <property type="match status" value="1"/>
</dbReference>
<evidence type="ECO:0000313" key="7">
    <source>
        <dbReference type="Proteomes" id="UP001282288"/>
    </source>
</evidence>
<dbReference type="AlphaFoldDB" id="A0AAP6BKP2"/>
<dbReference type="EMBL" id="JARAWC010000057">
    <property type="protein sequence ID" value="MDX2966370.1"/>
    <property type="molecule type" value="Genomic_DNA"/>
</dbReference>
<reference evidence="4 6" key="1">
    <citation type="journal article" date="2023" name="Microb. Genom.">
        <title>Mesoterricola silvestris gen. nov., sp. nov., Mesoterricola sediminis sp. nov., Geothrix oryzae sp. nov., Geothrix edaphica sp. nov., Geothrix rubra sp. nov., and Geothrix limicola sp. nov., six novel members of Acidobacteriota isolated from soils.</title>
        <authorList>
            <person name="Weisberg A.J."/>
            <person name="Pearce E."/>
            <person name="Kramer C.G."/>
            <person name="Chang J.H."/>
            <person name="Clarke C.R."/>
        </authorList>
    </citation>
    <scope>NUCLEOTIDE SEQUENCE</scope>
    <source>
        <strain evidence="5 6">NB05-1H</strain>
        <strain evidence="4">NRRL_B-16521</strain>
    </source>
</reference>
<evidence type="ECO:0000313" key="4">
    <source>
        <dbReference type="EMBL" id="MDX2966370.1"/>
    </source>
</evidence>
<dbReference type="PANTHER" id="PTHR48081">
    <property type="entry name" value="AB HYDROLASE SUPERFAMILY PROTEIN C4A8.06C"/>
    <property type="match status" value="1"/>
</dbReference>
<proteinExistence type="inferred from homology"/>
<dbReference type="Proteomes" id="UP001272987">
    <property type="component" value="Unassembled WGS sequence"/>
</dbReference>
<gene>
    <name evidence="4" type="ORF">PV399_42690</name>
    <name evidence="5" type="ORF">PV666_47570</name>
</gene>
<protein>
    <submittedName>
        <fullName evidence="4">Alpha/beta hydrolase fold domain-containing protein</fullName>
    </submittedName>
</protein>
<dbReference type="GO" id="GO:0004806">
    <property type="term" value="F:triacylglycerol lipase activity"/>
    <property type="evidence" value="ECO:0007669"/>
    <property type="project" value="TreeGrafter"/>
</dbReference>
<accession>A0AAP6BKP2</accession>
<dbReference type="InterPro" id="IPR050300">
    <property type="entry name" value="GDXG_lipolytic_enzyme"/>
</dbReference>
<dbReference type="EMBL" id="JARAWP010000047">
    <property type="protein sequence ID" value="MDX3025472.1"/>
    <property type="molecule type" value="Genomic_DNA"/>
</dbReference>
<feature type="domain" description="Alpha/beta hydrolase fold-3" evidence="3">
    <location>
        <begin position="5"/>
        <end position="77"/>
    </location>
</feature>
<evidence type="ECO:0000256" key="2">
    <source>
        <dbReference type="ARBA" id="ARBA00022801"/>
    </source>
</evidence>